<proteinExistence type="predicted"/>
<gene>
    <name evidence="1" type="primary">g7868</name>
    <name evidence="1" type="ORF">VP750_LOCUS6749</name>
</gene>
<protein>
    <submittedName>
        <fullName evidence="1">G7868 protein</fullName>
    </submittedName>
</protein>
<evidence type="ECO:0000313" key="2">
    <source>
        <dbReference type="Proteomes" id="UP001497392"/>
    </source>
</evidence>
<reference evidence="1 2" key="1">
    <citation type="submission" date="2024-06" db="EMBL/GenBank/DDBJ databases">
        <authorList>
            <person name="Kraege A."/>
            <person name="Thomma B."/>
        </authorList>
    </citation>
    <scope>NUCLEOTIDE SEQUENCE [LARGE SCALE GENOMIC DNA]</scope>
</reference>
<comment type="caution">
    <text evidence="1">The sequence shown here is derived from an EMBL/GenBank/DDBJ whole genome shotgun (WGS) entry which is preliminary data.</text>
</comment>
<accession>A0ABP1G2Z9</accession>
<organism evidence="1 2">
    <name type="scientific">Coccomyxa viridis</name>
    <dbReference type="NCBI Taxonomy" id="1274662"/>
    <lineage>
        <taxon>Eukaryota</taxon>
        <taxon>Viridiplantae</taxon>
        <taxon>Chlorophyta</taxon>
        <taxon>core chlorophytes</taxon>
        <taxon>Trebouxiophyceae</taxon>
        <taxon>Trebouxiophyceae incertae sedis</taxon>
        <taxon>Coccomyxaceae</taxon>
        <taxon>Coccomyxa</taxon>
    </lineage>
</organism>
<evidence type="ECO:0000313" key="1">
    <source>
        <dbReference type="EMBL" id="CAL5225090.1"/>
    </source>
</evidence>
<keyword evidence="2" id="KW-1185">Reference proteome</keyword>
<name>A0ABP1G2Z9_9CHLO</name>
<dbReference type="Proteomes" id="UP001497392">
    <property type="component" value="Unassembled WGS sequence"/>
</dbReference>
<sequence>MAAVLEIQKLGDNNLYRIRKDSKYSFDEQYRRVHQMRTQACHQQIDNIFVLVSFTTDVWVQYFDETIRKRLTIPHCAESKLAGHMGSPIRRIEYSENGKSVLPATKRGGWVYQNLIANDMNTLHLYMNR</sequence>
<dbReference type="EMBL" id="CAXHTA020000012">
    <property type="protein sequence ID" value="CAL5225090.1"/>
    <property type="molecule type" value="Genomic_DNA"/>
</dbReference>